<dbReference type="FunFam" id="3.50.7.10:FF:000003">
    <property type="entry name" value="T-complex protein 1 subunit epsilon"/>
    <property type="match status" value="1"/>
</dbReference>
<evidence type="ECO:0000256" key="8">
    <source>
        <dbReference type="ARBA" id="ARBA00033325"/>
    </source>
</evidence>
<dbReference type="PANTHER" id="PTHR11353">
    <property type="entry name" value="CHAPERONIN"/>
    <property type="match status" value="1"/>
</dbReference>
<sequence>KLKTSTAFILAGALLEQAEQLLDRGIHPIRIADGYEQAARIAVEHLDKISDSFPVDPQNIEPLIQTAKTTLGSKVVNRCHRQMAEIAVNAVLTVADMERKDVDFELIKVQGKVGGRLEDTQLVKGVIVDKDFSHPQMPKLKDAKIAILTCPFEPPKPKTKHKLDVTSVDDYKALQKYEKEKFEEMVKQIKDTGANLAICQWGFDDEANHLLLQNELPAVRWVGGPEIELIAIATGGRIVPRFCELTPEKLGFAGIVREISFGTTKDRMLVIEQCQNSRAVTIFIRGGNKMVRSLVCVLVLAGIVCFPSSSWYGDSFWMFSLLLCGSEKNQGLLCSSRCPASKGLRQHKELGSDTTRTADPNSHPAGLNHSS</sequence>
<dbReference type="Ensembl" id="ENSPSTT00000012079.1">
    <property type="protein sequence ID" value="ENSPSTP00000011509.1"/>
    <property type="gene ID" value="ENSPSTG00000008082.1"/>
</dbReference>
<dbReference type="InterPro" id="IPR017998">
    <property type="entry name" value="Chaperone_TCP-1"/>
</dbReference>
<evidence type="ECO:0000256" key="2">
    <source>
        <dbReference type="ARBA" id="ARBA00008020"/>
    </source>
</evidence>
<dbReference type="InterPro" id="IPR027413">
    <property type="entry name" value="GROEL-like_equatorial_sf"/>
</dbReference>
<dbReference type="Gene3D" id="3.50.7.10">
    <property type="entry name" value="GroEL"/>
    <property type="match status" value="1"/>
</dbReference>
<dbReference type="SUPFAM" id="SSF54849">
    <property type="entry name" value="GroEL-intermediate domain like"/>
    <property type="match status" value="1"/>
</dbReference>
<evidence type="ECO:0000256" key="9">
    <source>
        <dbReference type="SAM" id="MobiDB-lite"/>
    </source>
</evidence>
<dbReference type="AlphaFoldDB" id="A0A8C9F6W3"/>
<evidence type="ECO:0000256" key="3">
    <source>
        <dbReference type="ARBA" id="ARBA00022490"/>
    </source>
</evidence>
<keyword evidence="5" id="KW-0067">ATP-binding</keyword>
<dbReference type="GO" id="GO:0005524">
    <property type="term" value="F:ATP binding"/>
    <property type="evidence" value="ECO:0007669"/>
    <property type="project" value="UniProtKB-KW"/>
</dbReference>
<evidence type="ECO:0000256" key="6">
    <source>
        <dbReference type="ARBA" id="ARBA00023186"/>
    </source>
</evidence>
<keyword evidence="11" id="KW-1185">Reference proteome</keyword>
<keyword evidence="4" id="KW-0547">Nucleotide-binding</keyword>
<protein>
    <recommendedName>
        <fullName evidence="7">T-complex protein 1 subunit epsilon</fullName>
    </recommendedName>
    <alternativeName>
        <fullName evidence="8">CCT-epsilon</fullName>
    </alternativeName>
</protein>
<evidence type="ECO:0000313" key="10">
    <source>
        <dbReference type="Ensembl" id="ENSPSTP00000011509.1"/>
    </source>
</evidence>
<dbReference type="Gene3D" id="1.10.560.10">
    <property type="entry name" value="GroEL-like equatorial domain"/>
    <property type="match status" value="1"/>
</dbReference>
<evidence type="ECO:0000256" key="7">
    <source>
        <dbReference type="ARBA" id="ARBA00024086"/>
    </source>
</evidence>
<dbReference type="InterPro" id="IPR027409">
    <property type="entry name" value="GroEL-like_apical_dom_sf"/>
</dbReference>
<evidence type="ECO:0000256" key="1">
    <source>
        <dbReference type="ARBA" id="ARBA00004496"/>
    </source>
</evidence>
<dbReference type="Pfam" id="PF00118">
    <property type="entry name" value="Cpn60_TCP1"/>
    <property type="match status" value="1"/>
</dbReference>
<dbReference type="InterPro" id="IPR027410">
    <property type="entry name" value="TCP-1-like_intermed_sf"/>
</dbReference>
<dbReference type="SUPFAM" id="SSF52029">
    <property type="entry name" value="GroEL apical domain-like"/>
    <property type="match status" value="1"/>
</dbReference>
<evidence type="ECO:0000256" key="4">
    <source>
        <dbReference type="ARBA" id="ARBA00022741"/>
    </source>
</evidence>
<evidence type="ECO:0000313" key="11">
    <source>
        <dbReference type="Proteomes" id="UP000694428"/>
    </source>
</evidence>
<accession>A0A8C9F6W3</accession>
<reference evidence="10" key="2">
    <citation type="submission" date="2025-09" db="UniProtKB">
        <authorList>
            <consortium name="Ensembl"/>
        </authorList>
    </citation>
    <scope>IDENTIFICATION</scope>
</reference>
<dbReference type="SUPFAM" id="SSF48592">
    <property type="entry name" value="GroEL equatorial domain-like"/>
    <property type="match status" value="1"/>
</dbReference>
<feature type="region of interest" description="Disordered" evidence="9">
    <location>
        <begin position="346"/>
        <end position="371"/>
    </location>
</feature>
<evidence type="ECO:0000256" key="5">
    <source>
        <dbReference type="ARBA" id="ARBA00022840"/>
    </source>
</evidence>
<comment type="subcellular location">
    <subcellularLocation>
        <location evidence="1">Cytoplasm</location>
    </subcellularLocation>
</comment>
<keyword evidence="3" id="KW-0963">Cytoplasm</keyword>
<dbReference type="GO" id="GO:0140662">
    <property type="term" value="F:ATP-dependent protein folding chaperone"/>
    <property type="evidence" value="ECO:0007669"/>
    <property type="project" value="InterPro"/>
</dbReference>
<keyword evidence="6" id="KW-0143">Chaperone</keyword>
<proteinExistence type="inferred from homology"/>
<dbReference type="GO" id="GO:0005832">
    <property type="term" value="C:chaperonin-containing T-complex"/>
    <property type="evidence" value="ECO:0007669"/>
    <property type="project" value="UniProtKB-ARBA"/>
</dbReference>
<comment type="similarity">
    <text evidence="2">Belongs to the TCP-1 chaperonin family.</text>
</comment>
<name>A0A8C9F6W3_PAVCR</name>
<dbReference type="InterPro" id="IPR002423">
    <property type="entry name" value="Cpn60/GroEL/TCP-1"/>
</dbReference>
<dbReference type="Gene3D" id="3.30.260.10">
    <property type="entry name" value="TCP-1-like chaperonin intermediate domain"/>
    <property type="match status" value="1"/>
</dbReference>
<reference evidence="10" key="1">
    <citation type="submission" date="2025-08" db="UniProtKB">
        <authorList>
            <consortium name="Ensembl"/>
        </authorList>
    </citation>
    <scope>IDENTIFICATION</scope>
</reference>
<organism evidence="10 11">
    <name type="scientific">Pavo cristatus</name>
    <name type="common">Indian peafowl</name>
    <name type="synonym">Blue peafowl</name>
    <dbReference type="NCBI Taxonomy" id="9049"/>
    <lineage>
        <taxon>Eukaryota</taxon>
        <taxon>Metazoa</taxon>
        <taxon>Chordata</taxon>
        <taxon>Craniata</taxon>
        <taxon>Vertebrata</taxon>
        <taxon>Euteleostomi</taxon>
        <taxon>Archelosauria</taxon>
        <taxon>Archosauria</taxon>
        <taxon>Dinosauria</taxon>
        <taxon>Saurischia</taxon>
        <taxon>Theropoda</taxon>
        <taxon>Coelurosauria</taxon>
        <taxon>Aves</taxon>
        <taxon>Neognathae</taxon>
        <taxon>Galloanserae</taxon>
        <taxon>Galliformes</taxon>
        <taxon>Phasianidae</taxon>
        <taxon>Phasianinae</taxon>
        <taxon>Pavo</taxon>
    </lineage>
</organism>
<dbReference type="Proteomes" id="UP000694428">
    <property type="component" value="Unplaced"/>
</dbReference>